<feature type="region of interest" description="Disordered" evidence="1">
    <location>
        <begin position="267"/>
        <end position="293"/>
    </location>
</feature>
<protein>
    <recommendedName>
        <fullName evidence="2">ATXR3 C-terminal domain-containing protein</fullName>
    </recommendedName>
</protein>
<feature type="domain" description="ATXR3 C-terminal" evidence="2">
    <location>
        <begin position="7"/>
        <end position="138"/>
    </location>
</feature>
<sequence length="419" mass="47174">MEPLKPEDRRRLKVFGIKGAALGTGSDRAPLWLQKWVALILEYTEMERNLLPKELLALPSSVAVYNGETAAAQAKGVCDNRLQNIAITLDKVRMCLRQPGQTKTHPLRFLTDEQTTDYLWANEKSVARRAVRCCLPDIVPAAWARKLKESNLDALELARFGVRHGCEYPTAAKLFEKILEDASCAKDAKRKLLDIVEILRMEDMRTGGFHTACADILQLYANTHHYFAMDKTYTGFTSRPLRIPLNSISGLGVKKRPPLLLNGTYAAEGSRESTENSPMAGQETTTGRPQSDLNRQEIEVSKKYPMNFIWAQLSFWFKQTVTDPTASLSADRRGSICLPDIESCYNSGRKDYHKKDRPWLLELLENKPDAMWKFGTIFSFRSEAKIYGSPMVDAVWRGDQEGLQRVVAELKSASVPGPS</sequence>
<organism evidence="3 4">
    <name type="scientific">Ostreobium quekettii</name>
    <dbReference type="NCBI Taxonomy" id="121088"/>
    <lineage>
        <taxon>Eukaryota</taxon>
        <taxon>Viridiplantae</taxon>
        <taxon>Chlorophyta</taxon>
        <taxon>core chlorophytes</taxon>
        <taxon>Ulvophyceae</taxon>
        <taxon>TCBD clade</taxon>
        <taxon>Bryopsidales</taxon>
        <taxon>Ostreobineae</taxon>
        <taxon>Ostreobiaceae</taxon>
        <taxon>Ostreobium</taxon>
    </lineage>
</organism>
<dbReference type="Pfam" id="PF19633">
    <property type="entry name" value="SDG2_C"/>
    <property type="match status" value="2"/>
</dbReference>
<dbReference type="EMBL" id="CAJHUC010003069">
    <property type="protein sequence ID" value="CAD7705282.1"/>
    <property type="molecule type" value="Genomic_DNA"/>
</dbReference>
<evidence type="ECO:0000259" key="2">
    <source>
        <dbReference type="Pfam" id="PF19633"/>
    </source>
</evidence>
<reference evidence="3" key="1">
    <citation type="submission" date="2020-12" db="EMBL/GenBank/DDBJ databases">
        <authorList>
            <person name="Iha C."/>
        </authorList>
    </citation>
    <scope>NUCLEOTIDE SEQUENCE</scope>
</reference>
<keyword evidence="4" id="KW-1185">Reference proteome</keyword>
<evidence type="ECO:0000256" key="1">
    <source>
        <dbReference type="SAM" id="MobiDB-lite"/>
    </source>
</evidence>
<gene>
    <name evidence="3" type="ORF">OSTQU699_LOCUS10637</name>
</gene>
<feature type="domain" description="ATXR3 C-terminal" evidence="2">
    <location>
        <begin position="291"/>
        <end position="398"/>
    </location>
</feature>
<comment type="caution">
    <text evidence="3">The sequence shown here is derived from an EMBL/GenBank/DDBJ whole genome shotgun (WGS) entry which is preliminary data.</text>
</comment>
<dbReference type="Proteomes" id="UP000708148">
    <property type="component" value="Unassembled WGS sequence"/>
</dbReference>
<name>A0A8S1JDL3_9CHLO</name>
<evidence type="ECO:0000313" key="4">
    <source>
        <dbReference type="Proteomes" id="UP000708148"/>
    </source>
</evidence>
<evidence type="ECO:0000313" key="3">
    <source>
        <dbReference type="EMBL" id="CAD7705282.1"/>
    </source>
</evidence>
<dbReference type="OrthoDB" id="308383at2759"/>
<dbReference type="InterPro" id="IPR045606">
    <property type="entry name" value="ATXR3_C"/>
</dbReference>
<dbReference type="AlphaFoldDB" id="A0A8S1JDL3"/>
<proteinExistence type="predicted"/>
<dbReference type="PANTHER" id="PTHR46655:SF1">
    <property type="entry name" value="HISTONE-LYSINE N-METHYLTRANSFERASE ATXR3"/>
    <property type="match status" value="1"/>
</dbReference>
<accession>A0A8S1JDL3</accession>
<feature type="compositionally biased region" description="Polar residues" evidence="1">
    <location>
        <begin position="275"/>
        <end position="293"/>
    </location>
</feature>
<dbReference type="PANTHER" id="PTHR46655">
    <property type="entry name" value="HISTONE-LYSINE N-METHYLTRANSFERASE ATXR3"/>
    <property type="match status" value="1"/>
</dbReference>